<evidence type="ECO:0000313" key="2">
    <source>
        <dbReference type="EnsemblMetazoa" id="Aqu2.1.11676_001"/>
    </source>
</evidence>
<dbReference type="PANTHER" id="PTHR46532:SF13">
    <property type="entry name" value="CYTOPLASMIC DYNEIN 1 HEAVY CHAIN 1"/>
    <property type="match status" value="1"/>
</dbReference>
<dbReference type="InterPro" id="IPR026983">
    <property type="entry name" value="DHC"/>
</dbReference>
<dbReference type="InParanoid" id="A0A1X7TAV1"/>
<protein>
    <recommendedName>
        <fullName evidence="1">DCUN1 domain-containing protein</fullName>
    </recommendedName>
</protein>
<dbReference type="GO" id="GO:0045505">
    <property type="term" value="F:dynein intermediate chain binding"/>
    <property type="evidence" value="ECO:0007669"/>
    <property type="project" value="InterPro"/>
</dbReference>
<name>A0A1X7TAV1_AMPQE</name>
<dbReference type="STRING" id="400682.A0A1X7TAV1"/>
<dbReference type="OrthoDB" id="286107at2759"/>
<dbReference type="EnsemblMetazoa" id="Aqu2.1.11676_001">
    <property type="protein sequence ID" value="Aqu2.1.11676_001"/>
    <property type="gene ID" value="Aqu2.1.11676"/>
</dbReference>
<dbReference type="PROSITE" id="PS51229">
    <property type="entry name" value="DCUN1"/>
    <property type="match status" value="1"/>
</dbReference>
<dbReference type="InterPro" id="IPR042460">
    <property type="entry name" value="DCN1-like_PONY"/>
</dbReference>
<organism evidence="2">
    <name type="scientific">Amphimedon queenslandica</name>
    <name type="common">Sponge</name>
    <dbReference type="NCBI Taxonomy" id="400682"/>
    <lineage>
        <taxon>Eukaryota</taxon>
        <taxon>Metazoa</taxon>
        <taxon>Porifera</taxon>
        <taxon>Demospongiae</taxon>
        <taxon>Heteroscleromorpha</taxon>
        <taxon>Haplosclerida</taxon>
        <taxon>Niphatidae</taxon>
        <taxon>Amphimedon</taxon>
    </lineage>
</organism>
<dbReference type="GO" id="GO:0005858">
    <property type="term" value="C:axonemal dynein complex"/>
    <property type="evidence" value="ECO:0007669"/>
    <property type="project" value="TreeGrafter"/>
</dbReference>
<reference evidence="2" key="1">
    <citation type="submission" date="2017-05" db="UniProtKB">
        <authorList>
            <consortium name="EnsemblMetazoa"/>
        </authorList>
    </citation>
    <scope>IDENTIFICATION</scope>
</reference>
<feature type="domain" description="DCUN1" evidence="1">
    <location>
        <begin position="1"/>
        <end position="22"/>
    </location>
</feature>
<dbReference type="AlphaFoldDB" id="A0A1X7TAV1"/>
<accession>A0A1X7TAV1</accession>
<dbReference type="InterPro" id="IPR005176">
    <property type="entry name" value="PONY_dom"/>
</dbReference>
<proteinExistence type="predicted"/>
<evidence type="ECO:0000259" key="1">
    <source>
        <dbReference type="PROSITE" id="PS51229"/>
    </source>
</evidence>
<dbReference type="GO" id="GO:0051959">
    <property type="term" value="F:dynein light intermediate chain binding"/>
    <property type="evidence" value="ECO:0007669"/>
    <property type="project" value="InterPro"/>
</dbReference>
<dbReference type="Gene3D" id="1.10.238.200">
    <property type="entry name" value="Cullin, PONY binding domain"/>
    <property type="match status" value="1"/>
</dbReference>
<dbReference type="Gene3D" id="1.20.58.1120">
    <property type="match status" value="1"/>
</dbReference>
<dbReference type="PANTHER" id="PTHR46532">
    <property type="entry name" value="MALE FERTILITY FACTOR KL5"/>
    <property type="match status" value="1"/>
</dbReference>
<dbReference type="GO" id="GO:0007018">
    <property type="term" value="P:microtubule-based movement"/>
    <property type="evidence" value="ECO:0007669"/>
    <property type="project" value="InterPro"/>
</dbReference>
<sequence length="162" mass="18821">MSNYDEDGAWPVLTDKFVEYARPLIANTTTPHYWRYWDKLQTHTLYRHTLYIAQGKKSVHSVIRNAAVTIKDPNFDLIDFLNTYPAQIGLLGLQIIWTMDSTNALKNARSDKKIMAATDQAFLDLLNSLIEMTTQELNKIDRVKYKTLITIDLHQRDVFNDL</sequence>